<feature type="compositionally biased region" description="Basic and acidic residues" evidence="1">
    <location>
        <begin position="1028"/>
        <end position="1039"/>
    </location>
</feature>
<sequence>MEQRRSVSSNSLPGTPIPRLPIPSLYSMRSTRSMSAPPDFRVNDHMERLIQAFQYYYTAHPITLSIENSPVVMIDLHQNLQDFPKRIIAPDGFIPNSVVRTMLTPVTPPLPHSQTPPTDLASQRLNLEQLVKRYLSDERTKDTLSSITFLKDVALLRIATSATGIERMRGEIMTNLAIEVEGLLEQPCEQILEEDHVEEDEAARMEKTAKLHKFARQITKQTVQRHFEQKVQETLERRVVVQKDEGDDEEEEPFVDEEEQQQEQSTARSGRTPINWRQEEDLIDQLGKNEEEEIQRRMQVERERVLPYDFVRNTLDKMATEWGGMARVMATIHGAIKKKQQQLDQLDSILKSRECRVGMLNSVVSPPWIFLYLSIMLGSSRTLMEFLESLLDPETSADVLNGLRMQLMGYVGPAQRLDQFIQEFGGVKQILEEVLVNRGMPKDAAKSLVYEALCDNPDARSRISQWISMPDPEEAIQAVKICNREKVQALAKALSATKHLDLLPTGTEDGLERAKESADASLLAQLDVDVKRVMQYDGREVEEPEEASSVDRVGTQLRVQLAKPKKIEPKKPKATIFSSPSSSDLSGSMVESPEDMKQSTPTKKALKAAKKEPEPKVGRESEPKEEEIDTYDDFTRAAGAAELESSSRQLQSRTRTVPVSTAKRVKRMPQKTKPKEEEEDDEQGTEAPETTGSFEDKPLGEEEEEGEEDEEEEGLSELLDDELLELDLAAVENELMAMAEESDDILRELDEEEESSPMPTFLKSGEVTSTTEGTYPDPAFQRGAVKRFTANFGHPDDPVREEKIKVSTDTPEEYMNSLSKVTWFTSKGPHAKKEAVVVDIVRSFPQIAKLEDLRAAEIALVLFKRQYGIRSSCVQYVLKVMNKLFFKFLNLIKLARKSKQGSRNEAFVRALATLTVANNYEEDIIEKLDMLKTTRKPRKSRVDKKRMSKESIREGVGILGKLMHTPGEKHEGMSPKEIEELLQAAGEEEQEVSPEDQELIRQKRRDEVANKLRMKAQEKQAMLRQMTKRADQKISRESEEPQSAQSLSEGHGEEDEEGEGEEGRKTSSYDYIRRKKKALQDQETESSSSKESGLHKIEEEISLAAMEAKRRRMKKEKESGEQPRTPTGVARSPVGEQSLSPLPPTQKQLQLQKLQQKMRLGLPGTTSKALKQLMDESGEEQLPEYEEAEERPELYGSEESEVEELEEVDEEWVVVSAKQRKQARRKARKGKVPRAARKEKRSIETKSVETRPTETGMLIRFPVTQRSIPRDTAASILKEFLDSQILTEGKITTPSISLRALATALQDPNKSEKAQQLLQAFEQALGLDEKDPTEVMEEIKFRLDAPPTSKMDPFNKMVNMLSIVMAMDSETAEQVKFDFGKVTEAIIQQADVVRQRKEILSSMVDDIASQLKYEYAIMNDLAPGQRSVWMALDTQADTMRECCEKIGYLVR</sequence>
<evidence type="ECO:0000313" key="3">
    <source>
        <dbReference type="Proteomes" id="UP000230066"/>
    </source>
</evidence>
<dbReference type="Proteomes" id="UP000230066">
    <property type="component" value="Unassembled WGS sequence"/>
</dbReference>
<feature type="compositionally biased region" description="Basic and acidic residues" evidence="1">
    <location>
        <begin position="609"/>
        <end position="622"/>
    </location>
</feature>
<feature type="region of interest" description="Disordered" evidence="1">
    <location>
        <begin position="1224"/>
        <end position="1251"/>
    </location>
</feature>
<feature type="region of interest" description="Disordered" evidence="1">
    <location>
        <begin position="239"/>
        <end position="277"/>
    </location>
</feature>
<feature type="compositionally biased region" description="Polar residues" evidence="1">
    <location>
        <begin position="1"/>
        <end position="13"/>
    </location>
</feature>
<keyword evidence="3" id="KW-1185">Reference proteome</keyword>
<feature type="region of interest" description="Disordered" evidence="1">
    <location>
        <begin position="562"/>
        <end position="724"/>
    </location>
</feature>
<protein>
    <submittedName>
        <fullName evidence="2">Uncharacterized protein</fullName>
    </submittedName>
</protein>
<feature type="region of interest" description="Disordered" evidence="1">
    <location>
        <begin position="1"/>
        <end position="23"/>
    </location>
</feature>
<evidence type="ECO:0000256" key="1">
    <source>
        <dbReference type="SAM" id="MobiDB-lite"/>
    </source>
</evidence>
<accession>A0A4E0RRU4</accession>
<feature type="region of interest" description="Disordered" evidence="1">
    <location>
        <begin position="752"/>
        <end position="779"/>
    </location>
</feature>
<feature type="compositionally biased region" description="Acidic residues" evidence="1">
    <location>
        <begin position="623"/>
        <end position="632"/>
    </location>
</feature>
<evidence type="ECO:0000313" key="2">
    <source>
        <dbReference type="EMBL" id="THD23257.1"/>
    </source>
</evidence>
<feature type="compositionally biased region" description="Low complexity" evidence="1">
    <location>
        <begin position="1137"/>
        <end position="1152"/>
    </location>
</feature>
<reference evidence="2" key="1">
    <citation type="submission" date="2019-03" db="EMBL/GenBank/DDBJ databases">
        <title>Improved annotation for the trematode Fasciola hepatica.</title>
        <authorList>
            <person name="Choi Y.-J."/>
            <person name="Martin J."/>
            <person name="Mitreva M."/>
        </authorList>
    </citation>
    <scope>NUCLEOTIDE SEQUENCE [LARGE SCALE GENOMIC DNA]</scope>
</reference>
<feature type="compositionally biased region" description="Acidic residues" evidence="1">
    <location>
        <begin position="245"/>
        <end position="261"/>
    </location>
</feature>
<name>A0A4E0RRU4_FASHE</name>
<organism evidence="2 3">
    <name type="scientific">Fasciola hepatica</name>
    <name type="common">Liver fluke</name>
    <dbReference type="NCBI Taxonomy" id="6192"/>
    <lineage>
        <taxon>Eukaryota</taxon>
        <taxon>Metazoa</taxon>
        <taxon>Spiralia</taxon>
        <taxon>Lophotrochozoa</taxon>
        <taxon>Platyhelminthes</taxon>
        <taxon>Trematoda</taxon>
        <taxon>Digenea</taxon>
        <taxon>Plagiorchiida</taxon>
        <taxon>Echinostomata</taxon>
        <taxon>Echinostomatoidea</taxon>
        <taxon>Fasciolidae</taxon>
        <taxon>Fasciola</taxon>
    </lineage>
</organism>
<feature type="compositionally biased region" description="Low complexity" evidence="1">
    <location>
        <begin position="642"/>
        <end position="656"/>
    </location>
</feature>
<proteinExistence type="predicted"/>
<feature type="compositionally biased region" description="Acidic residues" evidence="1">
    <location>
        <begin position="1176"/>
        <end position="1202"/>
    </location>
</feature>
<gene>
    <name evidence="2" type="ORF">D915_005492</name>
</gene>
<feature type="compositionally biased region" description="Basic residues" evidence="1">
    <location>
        <begin position="663"/>
        <end position="672"/>
    </location>
</feature>
<feature type="compositionally biased region" description="Low complexity" evidence="1">
    <location>
        <begin position="578"/>
        <end position="588"/>
    </location>
</feature>
<feature type="region of interest" description="Disordered" evidence="1">
    <location>
        <begin position="1175"/>
        <end position="1202"/>
    </location>
</feature>
<comment type="caution">
    <text evidence="2">The sequence shown here is derived from an EMBL/GenBank/DDBJ whole genome shotgun (WGS) entry which is preliminary data.</text>
</comment>
<feature type="compositionally biased region" description="Basic and acidic residues" evidence="1">
    <location>
        <begin position="1241"/>
        <end position="1251"/>
    </location>
</feature>
<feature type="compositionally biased region" description="Basic residues" evidence="1">
    <location>
        <begin position="1224"/>
        <end position="1240"/>
    </location>
</feature>
<feature type="compositionally biased region" description="Acidic residues" evidence="1">
    <location>
        <begin position="701"/>
        <end position="724"/>
    </location>
</feature>
<feature type="region of interest" description="Disordered" evidence="1">
    <location>
        <begin position="1011"/>
        <end position="1152"/>
    </location>
</feature>
<dbReference type="EMBL" id="JXXN02002245">
    <property type="protein sequence ID" value="THD23257.1"/>
    <property type="molecule type" value="Genomic_DNA"/>
</dbReference>